<dbReference type="InterPro" id="IPR045220">
    <property type="entry name" value="FRHB/FDHB/HCAR-like"/>
</dbReference>
<evidence type="ECO:0000256" key="2">
    <source>
        <dbReference type="ARBA" id="ARBA00023004"/>
    </source>
</evidence>
<dbReference type="Gene3D" id="3.30.70.20">
    <property type="match status" value="1"/>
</dbReference>
<dbReference type="InterPro" id="IPR017900">
    <property type="entry name" value="4Fe4S_Fe_S_CS"/>
</dbReference>
<sequence>MRSVLSLFSKSMFQIKKTRLGNVEDIVNSSLCMGCGVCEPVCPVRCIKIDESETTGQQIPIVDQSTCIAGCDVCLRVCPGEEVDFDLLNEKYIGKIPERKDIGHVKNTIVGHASDSKLRFSASSGGALTALLVYLLEKDFIDGAVVVRMNADHPHMTEVIIARTVEDLLASKGSKYCPASSGQGLRAIMREPGRYAFVGLSCHVHAARKFQEVFRKYSNRIVLNLGLFCGGGITFNGTRFLLEQLDVEEEELVQLTLRGDGWPGKTTAVKKDGTRCELNKRAGATTLHEAATYTSWMHRYFFPPRCLTCTDLTAQLADISFGDPWLDRFTKNDTQGLSMMVVRTTAGQRFLDLAIRDGAITAIDNATPQEVADSQKKLNKKIQTRPYRIAAKFLGIATPNYGELYNEGSSSPIAIASAIWDYTRLWLGRNHRLWKFLLLLEEVHQHRIVFQAKWRGRIIRLMKKITFRTPPQ</sequence>
<dbReference type="PANTHER" id="PTHR31332:SF0">
    <property type="entry name" value="7-HYDROXYMETHYL CHLOROPHYLL A REDUCTASE, CHLOROPLASTIC"/>
    <property type="match status" value="1"/>
</dbReference>
<comment type="caution">
    <text evidence="5">The sequence shown here is derived from an EMBL/GenBank/DDBJ whole genome shotgun (WGS) entry which is preliminary data.</text>
</comment>
<name>A0A2S8FC92_9BACT</name>
<reference evidence="5 6" key="1">
    <citation type="submission" date="2018-02" db="EMBL/GenBank/DDBJ databases">
        <title>Comparative genomes isolates from brazilian mangrove.</title>
        <authorList>
            <person name="Araujo J.E."/>
            <person name="Taketani R.G."/>
            <person name="Silva M.C.P."/>
            <person name="Loureco M.V."/>
            <person name="Andreote F.D."/>
        </authorList>
    </citation>
    <scope>NUCLEOTIDE SEQUENCE [LARGE SCALE GENOMIC DNA]</scope>
    <source>
        <strain evidence="5 6">Hex-1 MGV</strain>
    </source>
</reference>
<dbReference type="InterPro" id="IPR017896">
    <property type="entry name" value="4Fe4S_Fe-S-bd"/>
</dbReference>
<evidence type="ECO:0000259" key="4">
    <source>
        <dbReference type="PROSITE" id="PS51379"/>
    </source>
</evidence>
<dbReference type="EMBL" id="PUHY01000015">
    <property type="protein sequence ID" value="PQO29776.1"/>
    <property type="molecule type" value="Genomic_DNA"/>
</dbReference>
<feature type="domain" description="4Fe-4S ferredoxin-type" evidence="4">
    <location>
        <begin position="58"/>
        <end position="88"/>
    </location>
</feature>
<dbReference type="AlphaFoldDB" id="A0A2S8FC92"/>
<keyword evidence="3" id="KW-0411">Iron-sulfur</keyword>
<organism evidence="5 6">
    <name type="scientific">Blastopirellula marina</name>
    <dbReference type="NCBI Taxonomy" id="124"/>
    <lineage>
        <taxon>Bacteria</taxon>
        <taxon>Pseudomonadati</taxon>
        <taxon>Planctomycetota</taxon>
        <taxon>Planctomycetia</taxon>
        <taxon>Pirellulales</taxon>
        <taxon>Pirellulaceae</taxon>
        <taxon>Blastopirellula</taxon>
    </lineage>
</organism>
<gene>
    <name evidence="5" type="ORF">C5Y83_27425</name>
</gene>
<dbReference type="GO" id="GO:0052592">
    <property type="term" value="F:oxidoreductase activity, acting on CH or CH2 groups, with an iron-sulfur protein as acceptor"/>
    <property type="evidence" value="ECO:0007669"/>
    <property type="project" value="TreeGrafter"/>
</dbReference>
<dbReference type="GO" id="GO:0046872">
    <property type="term" value="F:metal ion binding"/>
    <property type="evidence" value="ECO:0007669"/>
    <property type="project" value="UniProtKB-KW"/>
</dbReference>
<dbReference type="PROSITE" id="PS00198">
    <property type="entry name" value="4FE4S_FER_1"/>
    <property type="match status" value="1"/>
</dbReference>
<dbReference type="InterPro" id="IPR007516">
    <property type="entry name" value="Co_F420_Hydgase/DH_bsu_N"/>
</dbReference>
<dbReference type="Proteomes" id="UP000238322">
    <property type="component" value="Unassembled WGS sequence"/>
</dbReference>
<dbReference type="InterPro" id="IPR007525">
    <property type="entry name" value="FrhB_FdhB_C"/>
</dbReference>
<dbReference type="Pfam" id="PF04422">
    <property type="entry name" value="FrhB_FdhB_N"/>
    <property type="match status" value="1"/>
</dbReference>
<dbReference type="GO" id="GO:0051536">
    <property type="term" value="F:iron-sulfur cluster binding"/>
    <property type="evidence" value="ECO:0007669"/>
    <property type="project" value="UniProtKB-KW"/>
</dbReference>
<proteinExistence type="predicted"/>
<dbReference type="SUPFAM" id="SSF54862">
    <property type="entry name" value="4Fe-4S ferredoxins"/>
    <property type="match status" value="1"/>
</dbReference>
<feature type="domain" description="4Fe-4S ferredoxin-type" evidence="4">
    <location>
        <begin position="23"/>
        <end position="52"/>
    </location>
</feature>
<keyword evidence="1" id="KW-0479">Metal-binding</keyword>
<evidence type="ECO:0000256" key="1">
    <source>
        <dbReference type="ARBA" id="ARBA00022723"/>
    </source>
</evidence>
<evidence type="ECO:0000313" key="5">
    <source>
        <dbReference type="EMBL" id="PQO29776.1"/>
    </source>
</evidence>
<accession>A0A2S8FC92</accession>
<evidence type="ECO:0000256" key="3">
    <source>
        <dbReference type="ARBA" id="ARBA00023014"/>
    </source>
</evidence>
<dbReference type="Pfam" id="PF12838">
    <property type="entry name" value="Fer4_7"/>
    <property type="match status" value="1"/>
</dbReference>
<keyword evidence="2" id="KW-0408">Iron</keyword>
<protein>
    <recommendedName>
        <fullName evidence="4">4Fe-4S ferredoxin-type domain-containing protein</fullName>
    </recommendedName>
</protein>
<dbReference type="PROSITE" id="PS51379">
    <property type="entry name" value="4FE4S_FER_2"/>
    <property type="match status" value="2"/>
</dbReference>
<dbReference type="PANTHER" id="PTHR31332">
    <property type="entry name" value="7-HYDROXYMETHYL CHLOROPHYLL A REDUCTASE, CHLOROPLASTIC"/>
    <property type="match status" value="1"/>
</dbReference>
<evidence type="ECO:0000313" key="6">
    <source>
        <dbReference type="Proteomes" id="UP000238322"/>
    </source>
</evidence>
<dbReference type="Pfam" id="PF04432">
    <property type="entry name" value="FrhB_FdhB_C"/>
    <property type="match status" value="1"/>
</dbReference>